<gene>
    <name evidence="1" type="ORF">AVEN_231498_1</name>
</gene>
<dbReference type="AlphaFoldDB" id="A0A4Y2U341"/>
<organism evidence="1 2">
    <name type="scientific">Araneus ventricosus</name>
    <name type="common">Orbweaver spider</name>
    <name type="synonym">Epeira ventricosa</name>
    <dbReference type="NCBI Taxonomy" id="182803"/>
    <lineage>
        <taxon>Eukaryota</taxon>
        <taxon>Metazoa</taxon>
        <taxon>Ecdysozoa</taxon>
        <taxon>Arthropoda</taxon>
        <taxon>Chelicerata</taxon>
        <taxon>Arachnida</taxon>
        <taxon>Araneae</taxon>
        <taxon>Araneomorphae</taxon>
        <taxon>Entelegynae</taxon>
        <taxon>Araneoidea</taxon>
        <taxon>Araneidae</taxon>
        <taxon>Araneus</taxon>
    </lineage>
</organism>
<sequence>MKGLMDGSDELSVHFKNNIRSYQCFNGCTDCTVDRERSVLLQISWNSEAIRSEFRIQIYHRTSHLHPAVAGGENTNTTHFNNLITHIRHVSRDLRYYSIQPVQRRAIQLVLNKCHLLPPDGVCSQRHTHVPMRFWMLIVCLTYT</sequence>
<keyword evidence="2" id="KW-1185">Reference proteome</keyword>
<name>A0A4Y2U341_ARAVE</name>
<dbReference type="EMBL" id="BGPR01033369">
    <property type="protein sequence ID" value="GBO07258.1"/>
    <property type="molecule type" value="Genomic_DNA"/>
</dbReference>
<comment type="caution">
    <text evidence="1">The sequence shown here is derived from an EMBL/GenBank/DDBJ whole genome shotgun (WGS) entry which is preliminary data.</text>
</comment>
<reference evidence="1 2" key="1">
    <citation type="journal article" date="2019" name="Sci. Rep.">
        <title>Orb-weaving spider Araneus ventricosus genome elucidates the spidroin gene catalogue.</title>
        <authorList>
            <person name="Kono N."/>
            <person name="Nakamura H."/>
            <person name="Ohtoshi R."/>
            <person name="Moran D.A.P."/>
            <person name="Shinohara A."/>
            <person name="Yoshida Y."/>
            <person name="Fujiwara M."/>
            <person name="Mori M."/>
            <person name="Tomita M."/>
            <person name="Arakawa K."/>
        </authorList>
    </citation>
    <scope>NUCLEOTIDE SEQUENCE [LARGE SCALE GENOMIC DNA]</scope>
</reference>
<accession>A0A4Y2U341</accession>
<evidence type="ECO:0000313" key="1">
    <source>
        <dbReference type="EMBL" id="GBO07258.1"/>
    </source>
</evidence>
<protein>
    <submittedName>
        <fullName evidence="1">Uncharacterized protein</fullName>
    </submittedName>
</protein>
<evidence type="ECO:0000313" key="2">
    <source>
        <dbReference type="Proteomes" id="UP000499080"/>
    </source>
</evidence>
<dbReference type="Proteomes" id="UP000499080">
    <property type="component" value="Unassembled WGS sequence"/>
</dbReference>
<proteinExistence type="predicted"/>